<sequence>MNELGLRHYIHSSSSYYYYYYYAVEFILFSPRVKWIIHSSLAIIASSKQFVPCHFAHTSGSCGYLD</sequence>
<dbReference type="KEGG" id="gsl:Gasu_23420"/>
<accession>M2X249</accession>
<evidence type="ECO:0000313" key="1">
    <source>
        <dbReference type="EMBL" id="EME30440.1"/>
    </source>
</evidence>
<dbReference type="EMBL" id="KB454500">
    <property type="protein sequence ID" value="EME30440.1"/>
    <property type="molecule type" value="Genomic_DNA"/>
</dbReference>
<gene>
    <name evidence="1" type="ORF">Gasu_23420</name>
</gene>
<dbReference type="Gramene" id="EME30440">
    <property type="protein sequence ID" value="EME30440"/>
    <property type="gene ID" value="Gasu_23420"/>
</dbReference>
<proteinExistence type="predicted"/>
<keyword evidence="2" id="KW-1185">Reference proteome</keyword>
<evidence type="ECO:0000313" key="2">
    <source>
        <dbReference type="Proteomes" id="UP000030680"/>
    </source>
</evidence>
<protein>
    <submittedName>
        <fullName evidence="1">Uncharacterized protein</fullName>
    </submittedName>
</protein>
<dbReference type="AlphaFoldDB" id="M2X249"/>
<dbReference type="Proteomes" id="UP000030680">
    <property type="component" value="Unassembled WGS sequence"/>
</dbReference>
<dbReference type="GeneID" id="17089168"/>
<reference evidence="2" key="1">
    <citation type="journal article" date="2013" name="Science">
        <title>Gene transfer from bacteria and archaea facilitated evolution of an extremophilic eukaryote.</title>
        <authorList>
            <person name="Schonknecht G."/>
            <person name="Chen W.H."/>
            <person name="Ternes C.M."/>
            <person name="Barbier G.G."/>
            <person name="Shrestha R.P."/>
            <person name="Stanke M."/>
            <person name="Brautigam A."/>
            <person name="Baker B.J."/>
            <person name="Banfield J.F."/>
            <person name="Garavito R.M."/>
            <person name="Carr K."/>
            <person name="Wilkerson C."/>
            <person name="Rensing S.A."/>
            <person name="Gagneul D."/>
            <person name="Dickenson N.E."/>
            <person name="Oesterhelt C."/>
            <person name="Lercher M.J."/>
            <person name="Weber A.P."/>
        </authorList>
    </citation>
    <scope>NUCLEOTIDE SEQUENCE [LARGE SCALE GENOMIC DNA]</scope>
    <source>
        <strain evidence="2">074W</strain>
    </source>
</reference>
<organism evidence="1 2">
    <name type="scientific">Galdieria sulphuraria</name>
    <name type="common">Red alga</name>
    <dbReference type="NCBI Taxonomy" id="130081"/>
    <lineage>
        <taxon>Eukaryota</taxon>
        <taxon>Rhodophyta</taxon>
        <taxon>Bangiophyceae</taxon>
        <taxon>Galdieriales</taxon>
        <taxon>Galdieriaceae</taxon>
        <taxon>Galdieria</taxon>
    </lineage>
</organism>
<dbReference type="RefSeq" id="XP_005706960.1">
    <property type="nucleotide sequence ID" value="XM_005706903.1"/>
</dbReference>
<name>M2X249_GALSU</name>